<dbReference type="Proteomes" id="UP000009168">
    <property type="component" value="Unassembled WGS sequence"/>
</dbReference>
<proteinExistence type="predicted"/>
<dbReference type="AlphaFoldDB" id="I7M927"/>
<organism evidence="1 2">
    <name type="scientific">Tetrahymena thermophila (strain SB210)</name>
    <dbReference type="NCBI Taxonomy" id="312017"/>
    <lineage>
        <taxon>Eukaryota</taxon>
        <taxon>Sar</taxon>
        <taxon>Alveolata</taxon>
        <taxon>Ciliophora</taxon>
        <taxon>Intramacronucleata</taxon>
        <taxon>Oligohymenophorea</taxon>
        <taxon>Hymenostomatida</taxon>
        <taxon>Tetrahymenina</taxon>
        <taxon>Tetrahymenidae</taxon>
        <taxon>Tetrahymena</taxon>
    </lineage>
</organism>
<dbReference type="InParanoid" id="I7M927"/>
<accession>I7M927</accession>
<dbReference type="RefSeq" id="XP_001020832.2">
    <property type="nucleotide sequence ID" value="XM_001020832.2"/>
</dbReference>
<keyword evidence="2" id="KW-1185">Reference proteome</keyword>
<name>I7M927_TETTS</name>
<evidence type="ECO:0000313" key="1">
    <source>
        <dbReference type="EMBL" id="EAS00587.2"/>
    </source>
</evidence>
<dbReference type="EMBL" id="GG662612">
    <property type="protein sequence ID" value="EAS00587.2"/>
    <property type="molecule type" value="Genomic_DNA"/>
</dbReference>
<reference evidence="2" key="1">
    <citation type="journal article" date="2006" name="PLoS Biol.">
        <title>Macronuclear genome sequence of the ciliate Tetrahymena thermophila, a model eukaryote.</title>
        <authorList>
            <person name="Eisen J.A."/>
            <person name="Coyne R.S."/>
            <person name="Wu M."/>
            <person name="Wu D."/>
            <person name="Thiagarajan M."/>
            <person name="Wortman J.R."/>
            <person name="Badger J.H."/>
            <person name="Ren Q."/>
            <person name="Amedeo P."/>
            <person name="Jones K.M."/>
            <person name="Tallon L.J."/>
            <person name="Delcher A.L."/>
            <person name="Salzberg S.L."/>
            <person name="Silva J.C."/>
            <person name="Haas B.J."/>
            <person name="Majoros W.H."/>
            <person name="Farzad M."/>
            <person name="Carlton J.M."/>
            <person name="Smith R.K. Jr."/>
            <person name="Garg J."/>
            <person name="Pearlman R.E."/>
            <person name="Karrer K.M."/>
            <person name="Sun L."/>
            <person name="Manning G."/>
            <person name="Elde N.C."/>
            <person name="Turkewitz A.P."/>
            <person name="Asai D.J."/>
            <person name="Wilkes D.E."/>
            <person name="Wang Y."/>
            <person name="Cai H."/>
            <person name="Collins K."/>
            <person name="Stewart B.A."/>
            <person name="Lee S.R."/>
            <person name="Wilamowska K."/>
            <person name="Weinberg Z."/>
            <person name="Ruzzo W.L."/>
            <person name="Wloga D."/>
            <person name="Gaertig J."/>
            <person name="Frankel J."/>
            <person name="Tsao C.-C."/>
            <person name="Gorovsky M.A."/>
            <person name="Keeling P.J."/>
            <person name="Waller R.F."/>
            <person name="Patron N.J."/>
            <person name="Cherry J.M."/>
            <person name="Stover N.A."/>
            <person name="Krieger C.J."/>
            <person name="del Toro C."/>
            <person name="Ryder H.F."/>
            <person name="Williamson S.C."/>
            <person name="Barbeau R.A."/>
            <person name="Hamilton E.P."/>
            <person name="Orias E."/>
        </authorList>
    </citation>
    <scope>NUCLEOTIDE SEQUENCE [LARGE SCALE GENOMIC DNA]</scope>
    <source>
        <strain evidence="2">SB210</strain>
    </source>
</reference>
<gene>
    <name evidence="1" type="ORF">TTHERM_00411380</name>
</gene>
<sequence length="277" mass="31545">MDTNNLPCQQSNGALIVLNSGYQLDFPKNLLSLNNNYNIYAIATRNSDFTNTQKAGISIQTISAQLLYTIQNQQYPSSITVSYQDIISVYLGYTLNNTLINYTVRIFKDKYTMRSIYSNSSAISFSIQDYFPNLSFSINSITDLTVQFQATDTYYQSTIASTTQLDVKYVIHPSNAVWDSVVQIVLMDSNTQLQFLLLTANLILNINHTHTNTSITKIILNYNKRFKILKQQIDKNQAQFKVILKSQHISSRQYYNNGGCARLILSSSKFYLICISQ</sequence>
<dbReference type="KEGG" id="tet:TTHERM_00411380"/>
<protein>
    <submittedName>
        <fullName evidence="1">Uncharacterized protein</fullName>
    </submittedName>
</protein>
<dbReference type="GeneID" id="7836074"/>
<evidence type="ECO:0000313" key="2">
    <source>
        <dbReference type="Proteomes" id="UP000009168"/>
    </source>
</evidence>